<dbReference type="AlphaFoldDB" id="A0A4S2JPN9"/>
<reference evidence="1 2" key="1">
    <citation type="journal article" date="2019" name="Philos. Trans. R. Soc. Lond., B, Biol. Sci.">
        <title>Ant behaviour and brain gene expression of defending hosts depend on the ecological success of the intruding social parasite.</title>
        <authorList>
            <person name="Kaur R."/>
            <person name="Stoldt M."/>
            <person name="Jongepier E."/>
            <person name="Feldmeyer B."/>
            <person name="Menzel F."/>
            <person name="Bornberg-Bauer E."/>
            <person name="Foitzik S."/>
        </authorList>
    </citation>
    <scope>NUCLEOTIDE SEQUENCE [LARGE SCALE GENOMIC DNA]</scope>
    <source>
        <tissue evidence="1">Whole body</tissue>
    </source>
</reference>
<protein>
    <submittedName>
        <fullName evidence="1">Uncharacterized protein</fullName>
    </submittedName>
</protein>
<name>A0A4S2JPN9_9HYME</name>
<accession>A0A4S2JPN9</accession>
<dbReference type="EMBL" id="QBLH01003688">
    <property type="protein sequence ID" value="TGZ36188.1"/>
    <property type="molecule type" value="Genomic_DNA"/>
</dbReference>
<evidence type="ECO:0000313" key="1">
    <source>
        <dbReference type="EMBL" id="TGZ36188.1"/>
    </source>
</evidence>
<gene>
    <name evidence="1" type="ORF">DBV15_07264</name>
</gene>
<organism evidence="1 2">
    <name type="scientific">Temnothorax longispinosus</name>
    <dbReference type="NCBI Taxonomy" id="300112"/>
    <lineage>
        <taxon>Eukaryota</taxon>
        <taxon>Metazoa</taxon>
        <taxon>Ecdysozoa</taxon>
        <taxon>Arthropoda</taxon>
        <taxon>Hexapoda</taxon>
        <taxon>Insecta</taxon>
        <taxon>Pterygota</taxon>
        <taxon>Neoptera</taxon>
        <taxon>Endopterygota</taxon>
        <taxon>Hymenoptera</taxon>
        <taxon>Apocrita</taxon>
        <taxon>Aculeata</taxon>
        <taxon>Formicoidea</taxon>
        <taxon>Formicidae</taxon>
        <taxon>Myrmicinae</taxon>
        <taxon>Temnothorax</taxon>
    </lineage>
</organism>
<evidence type="ECO:0000313" key="2">
    <source>
        <dbReference type="Proteomes" id="UP000310200"/>
    </source>
</evidence>
<dbReference type="Proteomes" id="UP000310200">
    <property type="component" value="Unassembled WGS sequence"/>
</dbReference>
<comment type="caution">
    <text evidence="1">The sequence shown here is derived from an EMBL/GenBank/DDBJ whole genome shotgun (WGS) entry which is preliminary data.</text>
</comment>
<keyword evidence="2" id="KW-1185">Reference proteome</keyword>
<sequence length="100" mass="11379">MTSDIVRYVSVFAYEKGEGSARNFSDWLVEESRIEQPDSSCREESVDVRNGIVVQYTDEDGCLLKTGRTNESEHTTVERGDTQFYPVSSAFVKNGWIFII</sequence>
<proteinExistence type="predicted"/>